<name>A0A511RQ90_9DEIN</name>
<feature type="active site" description="Nucleophile" evidence="4 5">
    <location>
        <position position="53"/>
    </location>
</feature>
<dbReference type="CDD" id="cd02570">
    <property type="entry name" value="PseudoU_synth_EcTruA"/>
    <property type="match status" value="1"/>
</dbReference>
<gene>
    <name evidence="4 9" type="primary">truA</name>
    <name evidence="9" type="ORF">ODE01S_23600</name>
</gene>
<dbReference type="Gene3D" id="3.30.70.660">
    <property type="entry name" value="Pseudouridine synthase I, catalytic domain, C-terminal subdomain"/>
    <property type="match status" value="1"/>
</dbReference>
<evidence type="ECO:0000256" key="4">
    <source>
        <dbReference type="HAMAP-Rule" id="MF_00171"/>
    </source>
</evidence>
<evidence type="ECO:0000313" key="10">
    <source>
        <dbReference type="Proteomes" id="UP000321827"/>
    </source>
</evidence>
<dbReference type="GO" id="GO:0160147">
    <property type="term" value="F:tRNA pseudouridine(38-40) synthase activity"/>
    <property type="evidence" value="ECO:0007669"/>
    <property type="project" value="UniProtKB-EC"/>
</dbReference>
<protein>
    <recommendedName>
        <fullName evidence="4">tRNA pseudouridine synthase A</fullName>
        <ecNumber evidence="4">5.4.99.12</ecNumber>
    </recommendedName>
    <alternativeName>
        <fullName evidence="4">tRNA pseudouridine(38-40) synthase</fullName>
    </alternativeName>
    <alternativeName>
        <fullName evidence="4">tRNA pseudouridylate synthase I</fullName>
    </alternativeName>
    <alternativeName>
        <fullName evidence="4">tRNA-uridine isomerase I</fullName>
    </alternativeName>
</protein>
<dbReference type="Proteomes" id="UP000321827">
    <property type="component" value="Unassembled WGS sequence"/>
</dbReference>
<evidence type="ECO:0000256" key="7">
    <source>
        <dbReference type="RuleBase" id="RU003792"/>
    </source>
</evidence>
<proteinExistence type="inferred from homology"/>
<comment type="function">
    <text evidence="4">Formation of pseudouridine at positions 38, 39 and 40 in the anticodon stem and loop of transfer RNAs.</text>
</comment>
<feature type="domain" description="Pseudouridine synthase I TruA alpha/beta" evidence="8">
    <location>
        <begin position="144"/>
        <end position="243"/>
    </location>
</feature>
<dbReference type="FunFam" id="3.30.70.580:FF:000001">
    <property type="entry name" value="tRNA pseudouridine synthase A"/>
    <property type="match status" value="1"/>
</dbReference>
<comment type="caution">
    <text evidence="4">Lacks conserved residue(s) required for the propagation of feature annotation.</text>
</comment>
<evidence type="ECO:0000256" key="6">
    <source>
        <dbReference type="PIRSR" id="PIRSR001430-2"/>
    </source>
</evidence>
<evidence type="ECO:0000256" key="5">
    <source>
        <dbReference type="PIRSR" id="PIRSR001430-1"/>
    </source>
</evidence>
<dbReference type="Pfam" id="PF01416">
    <property type="entry name" value="PseudoU_synth_1"/>
    <property type="match status" value="2"/>
</dbReference>
<dbReference type="PANTHER" id="PTHR11142:SF0">
    <property type="entry name" value="TRNA PSEUDOURIDINE SYNTHASE-LIKE 1"/>
    <property type="match status" value="1"/>
</dbReference>
<evidence type="ECO:0000259" key="8">
    <source>
        <dbReference type="Pfam" id="PF01416"/>
    </source>
</evidence>
<dbReference type="SUPFAM" id="SSF55120">
    <property type="entry name" value="Pseudouridine synthase"/>
    <property type="match status" value="1"/>
</dbReference>
<keyword evidence="2 4" id="KW-0819">tRNA processing</keyword>
<organism evidence="9 10">
    <name type="scientific">Oceanithermus desulfurans NBRC 100063</name>
    <dbReference type="NCBI Taxonomy" id="1227550"/>
    <lineage>
        <taxon>Bacteria</taxon>
        <taxon>Thermotogati</taxon>
        <taxon>Deinococcota</taxon>
        <taxon>Deinococci</taxon>
        <taxon>Thermales</taxon>
        <taxon>Thermaceae</taxon>
        <taxon>Oceanithermus</taxon>
    </lineage>
</organism>
<sequence>MRRLKLVLEYDGTDFAGFQLQAQGERTVQGVLEAALARIPGTRPRVTAAGRTDSGVHALAMPVHYDTEDTVPIEKVPMALNALLPPDVRVLEAEEVPPDWHARYSARWRRYLYRVLNRSQPTALDRHRVWWVPQPFDFPKIAAAARMLEGEHDFGAFANREKRATVRVLYQARAEAVGGELHLHFVGSGFVRGQVRAMVGTLVEVGLGRRPPEDVARLLENPERSEGGATAPPQGLYFVAAGYSPWETGAA</sequence>
<dbReference type="InterPro" id="IPR020097">
    <property type="entry name" value="PsdUridine_synth_TruA_a/b_dom"/>
</dbReference>
<comment type="subunit">
    <text evidence="4">Homodimer.</text>
</comment>
<reference evidence="9 10" key="1">
    <citation type="submission" date="2019-07" db="EMBL/GenBank/DDBJ databases">
        <title>Whole genome shotgun sequence of Oceanithermus desulfurans NBRC 100063.</title>
        <authorList>
            <person name="Hosoyama A."/>
            <person name="Uohara A."/>
            <person name="Ohji S."/>
            <person name="Ichikawa N."/>
        </authorList>
    </citation>
    <scope>NUCLEOTIDE SEQUENCE [LARGE SCALE GENOMIC DNA]</scope>
    <source>
        <strain evidence="9 10">NBRC 100063</strain>
    </source>
</reference>
<dbReference type="GO" id="GO:0003723">
    <property type="term" value="F:RNA binding"/>
    <property type="evidence" value="ECO:0007669"/>
    <property type="project" value="InterPro"/>
</dbReference>
<dbReference type="PANTHER" id="PTHR11142">
    <property type="entry name" value="PSEUDOURIDYLATE SYNTHASE"/>
    <property type="match status" value="1"/>
</dbReference>
<dbReference type="InterPro" id="IPR001406">
    <property type="entry name" value="PsdUridine_synth_TruA"/>
</dbReference>
<evidence type="ECO:0000313" key="9">
    <source>
        <dbReference type="EMBL" id="GEM90926.1"/>
    </source>
</evidence>
<dbReference type="HAMAP" id="MF_00171">
    <property type="entry name" value="TruA"/>
    <property type="match status" value="1"/>
</dbReference>
<keyword evidence="3 4" id="KW-0413">Isomerase</keyword>
<dbReference type="InterPro" id="IPR020094">
    <property type="entry name" value="TruA/RsuA/RluB/E/F_N"/>
</dbReference>
<dbReference type="InterPro" id="IPR020103">
    <property type="entry name" value="PsdUridine_synth_cat_dom_sf"/>
</dbReference>
<comment type="similarity">
    <text evidence="1 4 7">Belongs to the tRNA pseudouridine synthase TruA family.</text>
</comment>
<accession>A0A511RQ90</accession>
<dbReference type="Gene3D" id="3.30.70.580">
    <property type="entry name" value="Pseudouridine synthase I, catalytic domain, N-terminal subdomain"/>
    <property type="match status" value="1"/>
</dbReference>
<dbReference type="NCBIfam" id="TIGR00071">
    <property type="entry name" value="hisT_truA"/>
    <property type="match status" value="1"/>
</dbReference>
<evidence type="ECO:0000256" key="3">
    <source>
        <dbReference type="ARBA" id="ARBA00023235"/>
    </source>
</evidence>
<dbReference type="RefSeq" id="WP_147149128.1">
    <property type="nucleotide sequence ID" value="NZ_BJXN01000031.1"/>
</dbReference>
<evidence type="ECO:0000256" key="1">
    <source>
        <dbReference type="ARBA" id="ARBA00009375"/>
    </source>
</evidence>
<comment type="catalytic activity">
    <reaction evidence="4 7">
        <text>uridine(38/39/40) in tRNA = pseudouridine(38/39/40) in tRNA</text>
        <dbReference type="Rhea" id="RHEA:22376"/>
        <dbReference type="Rhea" id="RHEA-COMP:10085"/>
        <dbReference type="Rhea" id="RHEA-COMP:10087"/>
        <dbReference type="ChEBI" id="CHEBI:65314"/>
        <dbReference type="ChEBI" id="CHEBI:65315"/>
        <dbReference type="EC" id="5.4.99.12"/>
    </reaction>
</comment>
<dbReference type="EMBL" id="BJXN01000031">
    <property type="protein sequence ID" value="GEM90926.1"/>
    <property type="molecule type" value="Genomic_DNA"/>
</dbReference>
<feature type="binding site" evidence="4 6">
    <location>
        <position position="111"/>
    </location>
    <ligand>
        <name>substrate</name>
    </ligand>
</feature>
<dbReference type="GO" id="GO:0031119">
    <property type="term" value="P:tRNA pseudouridine synthesis"/>
    <property type="evidence" value="ECO:0007669"/>
    <property type="project" value="UniProtKB-UniRule"/>
</dbReference>
<feature type="domain" description="Pseudouridine synthase I TruA alpha/beta" evidence="8">
    <location>
        <begin position="9"/>
        <end position="105"/>
    </location>
</feature>
<dbReference type="OrthoDB" id="9811823at2"/>
<dbReference type="AlphaFoldDB" id="A0A511RQ90"/>
<dbReference type="InterPro" id="IPR020095">
    <property type="entry name" value="PsdUridine_synth_TruA_C"/>
</dbReference>
<evidence type="ECO:0000256" key="2">
    <source>
        <dbReference type="ARBA" id="ARBA00022694"/>
    </source>
</evidence>
<dbReference type="EC" id="5.4.99.12" evidence="4"/>
<dbReference type="PIRSF" id="PIRSF001430">
    <property type="entry name" value="tRNA_psdUrid_synth"/>
    <property type="match status" value="1"/>
</dbReference>
<comment type="caution">
    <text evidence="9">The sequence shown here is derived from an EMBL/GenBank/DDBJ whole genome shotgun (WGS) entry which is preliminary data.</text>
</comment>